<proteinExistence type="predicted"/>
<dbReference type="Proteomes" id="UP000596827">
    <property type="component" value="Unassembled WGS sequence"/>
</dbReference>
<evidence type="ECO:0008006" key="3">
    <source>
        <dbReference type="Google" id="ProtNLM"/>
    </source>
</evidence>
<gene>
    <name evidence="1" type="ORF">H8R02_06850</name>
</gene>
<dbReference type="EMBL" id="JACORU010000002">
    <property type="protein sequence ID" value="MBC5764159.1"/>
    <property type="molecule type" value="Genomic_DNA"/>
</dbReference>
<sequence length="257" mass="28342">MPANVYWGTHGALAQSAAPAVMMIGDSWFWYPFDNLATELGGLFPNEEFLVVGNNGSEAAEWATKYRKDIDYAFRFYGKSVKALMLSGGGNDVAGMKDFLRIVRDVCKGAKDVDECYRQSEPDALMAGIMGHYRTLITKFRGYNASAPVILQHYDYAWPTGAGVFGPADWLKEPMVKAQVPVALRRDLFRDLINRLRKAQMELAKDTKNLGPIFVAKTAGTLPEDAGYWANELHPTPQGFHMIAAGPVKQAVKAALS</sequence>
<dbReference type="InterPro" id="IPR036514">
    <property type="entry name" value="SGNH_hydro_sf"/>
</dbReference>
<evidence type="ECO:0000313" key="1">
    <source>
        <dbReference type="EMBL" id="MBC5764159.1"/>
    </source>
</evidence>
<protein>
    <recommendedName>
        <fullName evidence="3">SGNH hydrolase-type esterase domain-containing protein</fullName>
    </recommendedName>
</protein>
<dbReference type="Gene3D" id="3.40.50.1110">
    <property type="entry name" value="SGNH hydrolase"/>
    <property type="match status" value="1"/>
</dbReference>
<dbReference type="GO" id="GO:0016788">
    <property type="term" value="F:hydrolase activity, acting on ester bonds"/>
    <property type="evidence" value="ECO:0007669"/>
    <property type="project" value="UniProtKB-ARBA"/>
</dbReference>
<name>A0A923M7I8_9BURK</name>
<reference evidence="1" key="1">
    <citation type="submission" date="2020-08" db="EMBL/GenBank/DDBJ databases">
        <title>Ramlibacter sp. GTP1 16S ribosomal RNA gene genome sequencing and assembly.</title>
        <authorList>
            <person name="Kang M."/>
        </authorList>
    </citation>
    <scope>NUCLEOTIDE SEQUENCE</scope>
    <source>
        <strain evidence="1">GTP1</strain>
    </source>
</reference>
<keyword evidence="2" id="KW-1185">Reference proteome</keyword>
<dbReference type="SUPFAM" id="SSF52266">
    <property type="entry name" value="SGNH hydrolase"/>
    <property type="match status" value="1"/>
</dbReference>
<evidence type="ECO:0000313" key="2">
    <source>
        <dbReference type="Proteomes" id="UP000596827"/>
    </source>
</evidence>
<dbReference type="RefSeq" id="WP_187080642.1">
    <property type="nucleotide sequence ID" value="NZ_JACORU010000002.1"/>
</dbReference>
<dbReference type="AlphaFoldDB" id="A0A923M7I8"/>
<organism evidence="1 2">
    <name type="scientific">Ramlibacter albus</name>
    <dbReference type="NCBI Taxonomy" id="2079448"/>
    <lineage>
        <taxon>Bacteria</taxon>
        <taxon>Pseudomonadati</taxon>
        <taxon>Pseudomonadota</taxon>
        <taxon>Betaproteobacteria</taxon>
        <taxon>Burkholderiales</taxon>
        <taxon>Comamonadaceae</taxon>
        <taxon>Ramlibacter</taxon>
    </lineage>
</organism>
<accession>A0A923M7I8</accession>
<comment type="caution">
    <text evidence="1">The sequence shown here is derived from an EMBL/GenBank/DDBJ whole genome shotgun (WGS) entry which is preliminary data.</text>
</comment>